<evidence type="ECO:0000313" key="4">
    <source>
        <dbReference type="Proteomes" id="UP000016930"/>
    </source>
</evidence>
<proteinExistence type="predicted"/>
<name>M2QYL0_CERS8</name>
<dbReference type="HOGENOM" id="CLU_028606_2_0_1"/>
<dbReference type="OrthoDB" id="2098436at2759"/>
<dbReference type="EMBL" id="KB445796">
    <property type="protein sequence ID" value="EMD37245.1"/>
    <property type="molecule type" value="Genomic_DNA"/>
</dbReference>
<keyword evidence="4" id="KW-1185">Reference proteome</keyword>
<keyword evidence="2" id="KW-0732">Signal</keyword>
<reference evidence="3 4" key="1">
    <citation type="journal article" date="2012" name="Proc. Natl. Acad. Sci. U.S.A.">
        <title>Comparative genomics of Ceriporiopsis subvermispora and Phanerochaete chrysosporium provide insight into selective ligninolysis.</title>
        <authorList>
            <person name="Fernandez-Fueyo E."/>
            <person name="Ruiz-Duenas F.J."/>
            <person name="Ferreira P."/>
            <person name="Floudas D."/>
            <person name="Hibbett D.S."/>
            <person name="Canessa P."/>
            <person name="Larrondo L.F."/>
            <person name="James T.Y."/>
            <person name="Seelenfreund D."/>
            <person name="Lobos S."/>
            <person name="Polanco R."/>
            <person name="Tello M."/>
            <person name="Honda Y."/>
            <person name="Watanabe T."/>
            <person name="Watanabe T."/>
            <person name="Ryu J.S."/>
            <person name="Kubicek C.P."/>
            <person name="Schmoll M."/>
            <person name="Gaskell J."/>
            <person name="Hammel K.E."/>
            <person name="St John F.J."/>
            <person name="Vanden Wymelenberg A."/>
            <person name="Sabat G."/>
            <person name="Splinter BonDurant S."/>
            <person name="Syed K."/>
            <person name="Yadav J.S."/>
            <person name="Doddapaneni H."/>
            <person name="Subramanian V."/>
            <person name="Lavin J.L."/>
            <person name="Oguiza J.A."/>
            <person name="Perez G."/>
            <person name="Pisabarro A.G."/>
            <person name="Ramirez L."/>
            <person name="Santoyo F."/>
            <person name="Master E."/>
            <person name="Coutinho P.M."/>
            <person name="Henrissat B."/>
            <person name="Lombard V."/>
            <person name="Magnuson J.K."/>
            <person name="Kuees U."/>
            <person name="Hori C."/>
            <person name="Igarashi K."/>
            <person name="Samejima M."/>
            <person name="Held B.W."/>
            <person name="Barry K.W."/>
            <person name="LaButti K.M."/>
            <person name="Lapidus A."/>
            <person name="Lindquist E.A."/>
            <person name="Lucas S.M."/>
            <person name="Riley R."/>
            <person name="Salamov A.A."/>
            <person name="Hoffmeister D."/>
            <person name="Schwenk D."/>
            <person name="Hadar Y."/>
            <person name="Yarden O."/>
            <person name="de Vries R.P."/>
            <person name="Wiebenga A."/>
            <person name="Stenlid J."/>
            <person name="Eastwood D."/>
            <person name="Grigoriev I.V."/>
            <person name="Berka R.M."/>
            <person name="Blanchette R.A."/>
            <person name="Kersten P."/>
            <person name="Martinez A.T."/>
            <person name="Vicuna R."/>
            <person name="Cullen D."/>
        </authorList>
    </citation>
    <scope>NUCLEOTIDE SEQUENCE [LARGE SCALE GENOMIC DNA]</scope>
    <source>
        <strain evidence="3 4">B</strain>
    </source>
</reference>
<feature type="chain" id="PRO_5004023915" description="Rds1 protein" evidence="2">
    <location>
        <begin position="20"/>
        <end position="463"/>
    </location>
</feature>
<gene>
    <name evidence="3" type="ORF">CERSUDRAFT_135676</name>
</gene>
<dbReference type="PANTHER" id="PTHR38705:SF1">
    <property type="entry name" value="PROTEIN RDS1"/>
    <property type="match status" value="1"/>
</dbReference>
<sequence length="463" mass="48293">MYVLALPLLSAAFARVAGAVPAFAPELQARWAGDGAVNAVSSASGASSPSASSSSSSSASTSVSTAGSSSALTSSSASSSAISASTSSVGPSSSGSASASASPTDSFTTPSPTISGVALPPGPLGGIGLNVTPVYEPLSDFDYQSMLLGLHQELIELDLFHNGLARFSEQEFADAGLTPEDMFLIEFMADQEVGHATMFTNMIEAAGLNATKSCSYSYPFQTVREFIDFCQKLTRFGESGTYGFIPHLDSQASASLITQAITTEARQQLIFRQFEGLFPMPEWFIPSITQSMQWTLLAPYITSCPADSPRVEWQSFPALYIQNNPNGTIIPAANGTFNNSIAAISTNRTALSTPGTILNLTWDSPGQSVGPNGSYSTNSTAGSPAFVAWISQLNTTYTPLTNISGNSGLTQQPGGNVFGNNSAPLINSTMFIAITDSDLFVTPYNLSQLNQHVVAGPAVYQSG</sequence>
<evidence type="ECO:0008006" key="5">
    <source>
        <dbReference type="Google" id="ProtNLM"/>
    </source>
</evidence>
<feature type="region of interest" description="Disordered" evidence="1">
    <location>
        <begin position="42"/>
        <end position="115"/>
    </location>
</feature>
<evidence type="ECO:0000313" key="3">
    <source>
        <dbReference type="EMBL" id="EMD37245.1"/>
    </source>
</evidence>
<dbReference type="AlphaFoldDB" id="M2QYL0"/>
<dbReference type="PANTHER" id="PTHR38705">
    <property type="entry name" value="PROTEIN RDS1"/>
    <property type="match status" value="1"/>
</dbReference>
<dbReference type="InterPro" id="IPR039254">
    <property type="entry name" value="Rds1"/>
</dbReference>
<accession>M2QYL0</accession>
<dbReference type="Proteomes" id="UP000016930">
    <property type="component" value="Unassembled WGS sequence"/>
</dbReference>
<evidence type="ECO:0000256" key="1">
    <source>
        <dbReference type="SAM" id="MobiDB-lite"/>
    </source>
</evidence>
<evidence type="ECO:0000256" key="2">
    <source>
        <dbReference type="SAM" id="SignalP"/>
    </source>
</evidence>
<dbReference type="Pfam" id="PF13668">
    <property type="entry name" value="Ferritin_2"/>
    <property type="match status" value="1"/>
</dbReference>
<organism evidence="3 4">
    <name type="scientific">Ceriporiopsis subvermispora (strain B)</name>
    <name type="common">White-rot fungus</name>
    <name type="synonym">Gelatoporia subvermispora</name>
    <dbReference type="NCBI Taxonomy" id="914234"/>
    <lineage>
        <taxon>Eukaryota</taxon>
        <taxon>Fungi</taxon>
        <taxon>Dikarya</taxon>
        <taxon>Basidiomycota</taxon>
        <taxon>Agaricomycotina</taxon>
        <taxon>Agaricomycetes</taxon>
        <taxon>Polyporales</taxon>
        <taxon>Gelatoporiaceae</taxon>
        <taxon>Gelatoporia</taxon>
    </lineage>
</organism>
<dbReference type="STRING" id="914234.M2QYL0"/>
<protein>
    <recommendedName>
        <fullName evidence="5">Rds1 protein</fullName>
    </recommendedName>
</protein>
<feature type="signal peptide" evidence="2">
    <location>
        <begin position="1"/>
        <end position="19"/>
    </location>
</feature>